<dbReference type="Proteomes" id="UP001180825">
    <property type="component" value="Unassembled WGS sequence"/>
</dbReference>
<name>A0ABU2A474_9BURK</name>
<evidence type="ECO:0000313" key="1">
    <source>
        <dbReference type="EMBL" id="MDR7331994.1"/>
    </source>
</evidence>
<evidence type="ECO:0008006" key="3">
    <source>
        <dbReference type="Google" id="ProtNLM"/>
    </source>
</evidence>
<dbReference type="Pfam" id="PF13730">
    <property type="entry name" value="HTH_36"/>
    <property type="match status" value="1"/>
</dbReference>
<proteinExistence type="predicted"/>
<dbReference type="RefSeq" id="WP_310325939.1">
    <property type="nucleotide sequence ID" value="NZ_JAVDXV010000002.1"/>
</dbReference>
<dbReference type="InterPro" id="IPR036388">
    <property type="entry name" value="WH-like_DNA-bd_sf"/>
</dbReference>
<accession>A0ABU2A474</accession>
<protein>
    <recommendedName>
        <fullName evidence="3">Helix-turn-helix domain-containing protein</fullName>
    </recommendedName>
</protein>
<dbReference type="Gene3D" id="1.10.10.10">
    <property type="entry name" value="Winged helix-like DNA-binding domain superfamily/Winged helix DNA-binding domain"/>
    <property type="match status" value="1"/>
</dbReference>
<keyword evidence="2" id="KW-1185">Reference proteome</keyword>
<organism evidence="1 2">
    <name type="scientific">Roseateles asaccharophilus</name>
    <dbReference type="NCBI Taxonomy" id="582607"/>
    <lineage>
        <taxon>Bacteria</taxon>
        <taxon>Pseudomonadati</taxon>
        <taxon>Pseudomonadota</taxon>
        <taxon>Betaproteobacteria</taxon>
        <taxon>Burkholderiales</taxon>
        <taxon>Sphaerotilaceae</taxon>
        <taxon>Roseateles</taxon>
    </lineage>
</organism>
<reference evidence="1 2" key="1">
    <citation type="submission" date="2023-07" db="EMBL/GenBank/DDBJ databases">
        <title>Sorghum-associated microbial communities from plants grown in Nebraska, USA.</title>
        <authorList>
            <person name="Schachtman D."/>
        </authorList>
    </citation>
    <scope>NUCLEOTIDE SEQUENCE [LARGE SCALE GENOMIC DNA]</scope>
    <source>
        <strain evidence="1 2">BE316</strain>
    </source>
</reference>
<evidence type="ECO:0000313" key="2">
    <source>
        <dbReference type="Proteomes" id="UP001180825"/>
    </source>
</evidence>
<sequence length="235" mass="25830">MSVTVMAQVWRGSRHAGTELLMLLALADFSDDDGNSYPAVSTLARKCRMQPRNANYILKALQASGELQVRPNEGPHGTNRYRIVLKALQSGAGVQSLAGVQPIAPTPAMECAKPLQRTADKPSMNHQEPSKAARKRAATFDASAIQLPEWLPRSVWAEWVADRRERRKPISSRAAGQQLKRLAEYRDQGHDVARVIEHSIANGYQGLFPPKEDARKVGRVSPALAADDLFTGNQT</sequence>
<dbReference type="EMBL" id="JAVDXV010000002">
    <property type="protein sequence ID" value="MDR7331994.1"/>
    <property type="molecule type" value="Genomic_DNA"/>
</dbReference>
<gene>
    <name evidence="1" type="ORF">J2X21_001120</name>
</gene>
<comment type="caution">
    <text evidence="1">The sequence shown here is derived from an EMBL/GenBank/DDBJ whole genome shotgun (WGS) entry which is preliminary data.</text>
</comment>